<dbReference type="InterPro" id="IPR001461">
    <property type="entry name" value="Aspartic_peptidase_A1"/>
</dbReference>
<organism evidence="8 9">
    <name type="scientific">Immersiella caudata</name>
    <dbReference type="NCBI Taxonomy" id="314043"/>
    <lineage>
        <taxon>Eukaryota</taxon>
        <taxon>Fungi</taxon>
        <taxon>Dikarya</taxon>
        <taxon>Ascomycota</taxon>
        <taxon>Pezizomycotina</taxon>
        <taxon>Sordariomycetes</taxon>
        <taxon>Sordariomycetidae</taxon>
        <taxon>Sordariales</taxon>
        <taxon>Lasiosphaeriaceae</taxon>
        <taxon>Immersiella</taxon>
    </lineage>
</organism>
<evidence type="ECO:0000256" key="6">
    <source>
        <dbReference type="SAM" id="SignalP"/>
    </source>
</evidence>
<dbReference type="Proteomes" id="UP001175000">
    <property type="component" value="Unassembled WGS sequence"/>
</dbReference>
<evidence type="ECO:0000256" key="3">
    <source>
        <dbReference type="ARBA" id="ARBA00022750"/>
    </source>
</evidence>
<feature type="signal peptide" evidence="6">
    <location>
        <begin position="1"/>
        <end position="21"/>
    </location>
</feature>
<dbReference type="CDD" id="cd06097">
    <property type="entry name" value="Aspergillopepsin_like"/>
    <property type="match status" value="1"/>
</dbReference>
<evidence type="ECO:0000256" key="4">
    <source>
        <dbReference type="ARBA" id="ARBA00022801"/>
    </source>
</evidence>
<comment type="caution">
    <text evidence="8">The sequence shown here is derived from an EMBL/GenBank/DDBJ whole genome shotgun (WGS) entry which is preliminary data.</text>
</comment>
<accession>A0AA39WDE1</accession>
<dbReference type="GO" id="GO:0006508">
    <property type="term" value="P:proteolysis"/>
    <property type="evidence" value="ECO:0007669"/>
    <property type="project" value="UniProtKB-KW"/>
</dbReference>
<dbReference type="GO" id="GO:0004190">
    <property type="term" value="F:aspartic-type endopeptidase activity"/>
    <property type="evidence" value="ECO:0007669"/>
    <property type="project" value="UniProtKB-KW"/>
</dbReference>
<dbReference type="PROSITE" id="PS51767">
    <property type="entry name" value="PEPTIDASE_A1"/>
    <property type="match status" value="1"/>
</dbReference>
<keyword evidence="9" id="KW-1185">Reference proteome</keyword>
<protein>
    <submittedName>
        <fullName evidence="8">Aspartic peptidase domain-containing protein</fullName>
    </submittedName>
</protein>
<keyword evidence="4" id="KW-0378">Hydrolase</keyword>
<dbReference type="Pfam" id="PF00026">
    <property type="entry name" value="Asp"/>
    <property type="match status" value="1"/>
</dbReference>
<gene>
    <name evidence="8" type="ORF">B0T14DRAFT_591026</name>
</gene>
<evidence type="ECO:0000313" key="9">
    <source>
        <dbReference type="Proteomes" id="UP001175000"/>
    </source>
</evidence>
<keyword evidence="3" id="KW-0064">Aspartyl protease</keyword>
<keyword evidence="2" id="KW-0645">Protease</keyword>
<reference evidence="8" key="1">
    <citation type="submission" date="2023-06" db="EMBL/GenBank/DDBJ databases">
        <title>Genome-scale phylogeny and comparative genomics of the fungal order Sordariales.</title>
        <authorList>
            <consortium name="Lawrence Berkeley National Laboratory"/>
            <person name="Hensen N."/>
            <person name="Bonometti L."/>
            <person name="Westerberg I."/>
            <person name="Brannstrom I.O."/>
            <person name="Guillou S."/>
            <person name="Cros-Aarteil S."/>
            <person name="Calhoun S."/>
            <person name="Haridas S."/>
            <person name="Kuo A."/>
            <person name="Mondo S."/>
            <person name="Pangilinan J."/>
            <person name="Riley R."/>
            <person name="Labutti K."/>
            <person name="Andreopoulos B."/>
            <person name="Lipzen A."/>
            <person name="Chen C."/>
            <person name="Yanf M."/>
            <person name="Daum C."/>
            <person name="Ng V."/>
            <person name="Clum A."/>
            <person name="Steindorff A."/>
            <person name="Ohm R."/>
            <person name="Martin F."/>
            <person name="Silar P."/>
            <person name="Natvig D."/>
            <person name="Lalanne C."/>
            <person name="Gautier V."/>
            <person name="Ament-Velasquez S.L."/>
            <person name="Kruys A."/>
            <person name="Hutchinson M.I."/>
            <person name="Powell A.J."/>
            <person name="Barry K."/>
            <person name="Miller A.N."/>
            <person name="Grigoriev I.V."/>
            <person name="Debuchy R."/>
            <person name="Gladieux P."/>
            <person name="Thoren M.H."/>
            <person name="Johannesson H."/>
        </authorList>
    </citation>
    <scope>NUCLEOTIDE SEQUENCE</scope>
    <source>
        <strain evidence="8">CBS 606.72</strain>
    </source>
</reference>
<evidence type="ECO:0000313" key="8">
    <source>
        <dbReference type="EMBL" id="KAK0613329.1"/>
    </source>
</evidence>
<proteinExistence type="inferred from homology"/>
<comment type="similarity">
    <text evidence="1">Belongs to the peptidase A1 family.</text>
</comment>
<dbReference type="InterPro" id="IPR034163">
    <property type="entry name" value="Aspergillopepsin-like_cat_dom"/>
</dbReference>
<name>A0AA39WDE1_9PEZI</name>
<dbReference type="InterPro" id="IPR033121">
    <property type="entry name" value="PEPTIDASE_A1"/>
</dbReference>
<dbReference type="InterPro" id="IPR021109">
    <property type="entry name" value="Peptidase_aspartic_dom_sf"/>
</dbReference>
<keyword evidence="6" id="KW-0732">Signal</keyword>
<evidence type="ECO:0000259" key="7">
    <source>
        <dbReference type="PROSITE" id="PS51767"/>
    </source>
</evidence>
<dbReference type="PANTHER" id="PTHR47966">
    <property type="entry name" value="BETA-SITE APP-CLEAVING ENZYME, ISOFORM A-RELATED"/>
    <property type="match status" value="1"/>
</dbReference>
<dbReference type="EMBL" id="JAULSU010000006">
    <property type="protein sequence ID" value="KAK0613329.1"/>
    <property type="molecule type" value="Genomic_DNA"/>
</dbReference>
<feature type="active site" evidence="5">
    <location>
        <position position="105"/>
    </location>
</feature>
<evidence type="ECO:0000256" key="1">
    <source>
        <dbReference type="ARBA" id="ARBA00007447"/>
    </source>
</evidence>
<evidence type="ECO:0000256" key="5">
    <source>
        <dbReference type="PIRSR" id="PIRSR601461-1"/>
    </source>
</evidence>
<dbReference type="AlphaFoldDB" id="A0AA39WDE1"/>
<feature type="chain" id="PRO_5041323883" evidence="6">
    <location>
        <begin position="22"/>
        <end position="409"/>
    </location>
</feature>
<dbReference type="PANTHER" id="PTHR47966:SF2">
    <property type="entry name" value="ASPERGILLOPEPSIN-1-RELATED"/>
    <property type="match status" value="1"/>
</dbReference>
<evidence type="ECO:0000256" key="2">
    <source>
        <dbReference type="ARBA" id="ARBA00022670"/>
    </source>
</evidence>
<feature type="active site" evidence="5">
    <location>
        <position position="289"/>
    </location>
</feature>
<feature type="domain" description="Peptidase A1" evidence="7">
    <location>
        <begin position="87"/>
        <end position="404"/>
    </location>
</feature>
<dbReference type="SUPFAM" id="SSF50630">
    <property type="entry name" value="Acid proteases"/>
    <property type="match status" value="1"/>
</dbReference>
<dbReference type="PRINTS" id="PR00792">
    <property type="entry name" value="PEPSIN"/>
</dbReference>
<dbReference type="Gene3D" id="2.40.70.10">
    <property type="entry name" value="Acid Proteases"/>
    <property type="match status" value="2"/>
</dbReference>
<sequence length="409" mass="44823">MARLSFSAIIAILSFLGPSSAAPTHAPITINAVRNPDYKPDGRLEYARALAKWGGSMPDALAAHAFSKSKGDTGVVSAQTFVHDREYLTPIEIGTPPQTLMMDLDTGSSDFWVYSSETDATLLKNRTRYVPDDSSTSRLIPNSSWSIQYGDGSFASGDAYIDTITVGGIKVTDAVVESAKRVSESMATDMALNGIFGLAWGLKSEVTPPVPTVYKKMSPLLRHNLFTADLRFHADGTYQFGAIDRSKFTGNIHWTPLIPNAAYWEFDYSAFNVESSSVWYWYNWTGIADTGTSLMMMNDDVVKYYYDQVKGAVLNETYNIWIFPCETALPDFSFGLGNGRGNWSATVPGRYINYTTYDHVTSGGNKCMGGIQGNGGANFNILGDVFLKAFYTVFDVAGKRVGFADKPLN</sequence>